<dbReference type="AlphaFoldDB" id="A0A212R304"/>
<evidence type="ECO:0000313" key="2">
    <source>
        <dbReference type="Proteomes" id="UP000197025"/>
    </source>
</evidence>
<organism evidence="1 2">
    <name type="scientific">Thermoflexus hugenholtzii JAD2</name>
    <dbReference type="NCBI Taxonomy" id="877466"/>
    <lineage>
        <taxon>Bacteria</taxon>
        <taxon>Bacillati</taxon>
        <taxon>Chloroflexota</taxon>
        <taxon>Thermoflexia</taxon>
        <taxon>Thermoflexales</taxon>
        <taxon>Thermoflexaceae</taxon>
        <taxon>Thermoflexus</taxon>
    </lineage>
</organism>
<reference evidence="2" key="1">
    <citation type="submission" date="2017-06" db="EMBL/GenBank/DDBJ databases">
        <authorList>
            <person name="Varghese N."/>
            <person name="Submissions S."/>
        </authorList>
    </citation>
    <scope>NUCLEOTIDE SEQUENCE [LARGE SCALE GENOMIC DNA]</scope>
    <source>
        <strain evidence="2">JAD2</strain>
    </source>
</reference>
<dbReference type="Proteomes" id="UP000197025">
    <property type="component" value="Unassembled WGS sequence"/>
</dbReference>
<name>A0A212R304_9CHLR</name>
<dbReference type="InParanoid" id="A0A212R304"/>
<dbReference type="EMBL" id="FYEK01000028">
    <property type="protein sequence ID" value="SNB66251.1"/>
    <property type="molecule type" value="Genomic_DNA"/>
</dbReference>
<gene>
    <name evidence="1" type="ORF">SAMN02746019_00000860</name>
</gene>
<keyword evidence="2" id="KW-1185">Reference proteome</keyword>
<accession>A0A212R304</accession>
<proteinExistence type="predicted"/>
<sequence length="73" mass="7997">MEQEAGADRKMGKTSLRCAECGAPIEGTPVFAHGKAFCHPWHAERYPRTHPGFWQRLWRALRGPGESGGGGCC</sequence>
<evidence type="ECO:0000313" key="1">
    <source>
        <dbReference type="EMBL" id="SNB66251.1"/>
    </source>
</evidence>
<protein>
    <submittedName>
        <fullName evidence="1">Uncharacterized protein</fullName>
    </submittedName>
</protein>